<dbReference type="EMBL" id="JBHPKH010000151">
    <property type="protein sequence ID" value="MFC1573405.1"/>
    <property type="molecule type" value="Genomic_DNA"/>
</dbReference>
<keyword evidence="3" id="KW-1185">Reference proteome</keyword>
<dbReference type="Pfam" id="PF13860">
    <property type="entry name" value="FlgD_ig"/>
    <property type="match status" value="1"/>
</dbReference>
<reference evidence="2 3" key="1">
    <citation type="submission" date="2024-09" db="EMBL/GenBank/DDBJ databases">
        <authorList>
            <person name="D'Angelo T."/>
        </authorList>
    </citation>
    <scope>NUCLEOTIDE SEQUENCE [LARGE SCALE GENOMIC DNA]</scope>
    <source>
        <strain evidence="2">SAG AM-320-E07</strain>
    </source>
</reference>
<dbReference type="Gene3D" id="2.60.40.4070">
    <property type="match status" value="1"/>
</dbReference>
<gene>
    <name evidence="2" type="ORF">ACFL6M_07390</name>
</gene>
<accession>A0ABV6YM44</accession>
<feature type="non-terminal residue" evidence="2">
    <location>
        <position position="1"/>
    </location>
</feature>
<proteinExistence type="predicted"/>
<protein>
    <submittedName>
        <fullName evidence="2">FlgD immunoglobulin-like domain containing protein</fullName>
    </submittedName>
</protein>
<name>A0ABV6YM44_UNCEI</name>
<evidence type="ECO:0000259" key="1">
    <source>
        <dbReference type="Pfam" id="PF13860"/>
    </source>
</evidence>
<dbReference type="Proteomes" id="UP001593833">
    <property type="component" value="Unassembled WGS sequence"/>
</dbReference>
<dbReference type="InterPro" id="IPR025965">
    <property type="entry name" value="FlgD/Vpr_Ig-like"/>
</dbReference>
<evidence type="ECO:0000313" key="2">
    <source>
        <dbReference type="EMBL" id="MFC1573405.1"/>
    </source>
</evidence>
<feature type="domain" description="FlgD/Vpr Ig-like" evidence="1">
    <location>
        <begin position="546"/>
        <end position="607"/>
    </location>
</feature>
<evidence type="ECO:0000313" key="3">
    <source>
        <dbReference type="Proteomes" id="UP001593833"/>
    </source>
</evidence>
<organism evidence="2 3">
    <name type="scientific">Eiseniibacteriota bacterium</name>
    <dbReference type="NCBI Taxonomy" id="2212470"/>
    <lineage>
        <taxon>Bacteria</taxon>
        <taxon>Candidatus Eiseniibacteriota</taxon>
    </lineage>
</organism>
<comment type="caution">
    <text evidence="2">The sequence shown here is derived from an EMBL/GenBank/DDBJ whole genome shotgun (WGS) entry which is preliminary data.</text>
</comment>
<sequence>WGTPVLDNFRVGVFDLGTAPRIVFNFVGAQFHDGFGQRFPTAIEPADVGNSNVGRSLNGESTEENDWLADTTCVTGPAVLDGYPETRYLVKMFMRIARKGPVQDHIPEYLAWRTRLSGNPEEGFVGALMDSSETVTPVQVTPLSDRFRSYFHEWDVGFDPAFDDNTPEQEILPDETFVPGTRIEYYFASFWYDDYPNPDEDEVYIHGPYEFEILPGMWAVRDTCHYDVVWPSILYIDAYNRGAQPIIEAAFAQLGIIHDRYDYLDACSCWNTSMARSFGGTVHNPGGYGNNGFTLEQLLGYRLVLLSTGSGGLGGMEDEDFELLEDWLNDETMTPHPQRGIIFDGNQAAAIIEDSAPTWARTDLGVSVKASAYWAYNNDSTYCVGLVNTPGAVFDIGDSLSLYDNWCPNILNYNVLDVVPETPGTVGNLDFYNYTHNPHADSIYVSYAQVVRETNNWKSIVNGFSLDRLSEVGCGGEYCNSATECIVAGAVSVLQPALEWLALGGNPFDPWYVGIGRDAVDEEGHLSGPVNYLYAARPNPFHRHATVRFQLAQPGRATLQIFDVSGRLVSRLVDKTLDAGEHTLVWDSRDDRGLPVGSGIFWIQLETHDGFRSCKRLLTLQ</sequence>